<dbReference type="InterPro" id="IPR000979">
    <property type="entry name" value="Phosphodiesterase_MJ0936/Vps29"/>
</dbReference>
<dbReference type="InterPro" id="IPR029052">
    <property type="entry name" value="Metallo-depent_PP-like"/>
</dbReference>
<gene>
    <name evidence="6" type="ORF">FH966_08460</name>
</gene>
<evidence type="ECO:0000313" key="6">
    <source>
        <dbReference type="EMBL" id="TRM11712.1"/>
    </source>
</evidence>
<evidence type="ECO:0000313" key="7">
    <source>
        <dbReference type="Proteomes" id="UP000319280"/>
    </source>
</evidence>
<dbReference type="AlphaFoldDB" id="A0A549YIK1"/>
<evidence type="ECO:0000256" key="4">
    <source>
        <dbReference type="RuleBase" id="RU362039"/>
    </source>
</evidence>
<evidence type="ECO:0000256" key="3">
    <source>
        <dbReference type="ARBA" id="ARBA00022801"/>
    </source>
</evidence>
<dbReference type="EC" id="3.1.4.-" evidence="4"/>
<reference evidence="6 7" key="1">
    <citation type="submission" date="2019-07" db="EMBL/GenBank/DDBJ databases">
        <title>Genomic analysis of Lentibacillus sp. NKC851-2.</title>
        <authorList>
            <person name="Oh Y.J."/>
        </authorList>
    </citation>
    <scope>NUCLEOTIDE SEQUENCE [LARGE SCALE GENOMIC DNA]</scope>
    <source>
        <strain evidence="6 7">NKC851-2</strain>
    </source>
</reference>
<dbReference type="SUPFAM" id="SSF56300">
    <property type="entry name" value="Metallo-dependent phosphatases"/>
    <property type="match status" value="1"/>
</dbReference>
<evidence type="ECO:0000256" key="2">
    <source>
        <dbReference type="ARBA" id="ARBA00022723"/>
    </source>
</evidence>
<keyword evidence="3" id="KW-0378">Hydrolase</keyword>
<protein>
    <recommendedName>
        <fullName evidence="4">Phosphoesterase</fullName>
        <ecNumber evidence="4">3.1.4.-</ecNumber>
    </recommendedName>
</protein>
<dbReference type="Gene3D" id="3.60.21.10">
    <property type="match status" value="1"/>
</dbReference>
<dbReference type="EMBL" id="VJMZ01000001">
    <property type="protein sequence ID" value="TRM11712.1"/>
    <property type="molecule type" value="Genomic_DNA"/>
</dbReference>
<dbReference type="PROSITE" id="PS01269">
    <property type="entry name" value="UPF0025"/>
    <property type="match status" value="1"/>
</dbReference>
<name>A0A549YIK1_9BACI</name>
<comment type="caution">
    <text evidence="6">The sequence shown here is derived from an EMBL/GenBank/DDBJ whole genome shotgun (WGS) entry which is preliminary data.</text>
</comment>
<dbReference type="GO" id="GO:0046872">
    <property type="term" value="F:metal ion binding"/>
    <property type="evidence" value="ECO:0007669"/>
    <property type="project" value="UniProtKB-KW"/>
</dbReference>
<dbReference type="GO" id="GO:0016787">
    <property type="term" value="F:hydrolase activity"/>
    <property type="evidence" value="ECO:0007669"/>
    <property type="project" value="UniProtKB-UniRule"/>
</dbReference>
<comment type="cofactor">
    <cofactor evidence="4">
        <name>a divalent metal cation</name>
        <dbReference type="ChEBI" id="CHEBI:60240"/>
    </cofactor>
</comment>
<dbReference type="Pfam" id="PF12850">
    <property type="entry name" value="Metallophos_2"/>
    <property type="match status" value="1"/>
</dbReference>
<proteinExistence type="inferred from homology"/>
<dbReference type="RefSeq" id="WP_142790804.1">
    <property type="nucleotide sequence ID" value="NZ_VJMZ01000001.1"/>
</dbReference>
<dbReference type="Proteomes" id="UP000319280">
    <property type="component" value="Unassembled WGS sequence"/>
</dbReference>
<keyword evidence="7" id="KW-1185">Reference proteome</keyword>
<dbReference type="NCBIfam" id="TIGR00040">
    <property type="entry name" value="yfcE"/>
    <property type="match status" value="1"/>
</dbReference>
<organism evidence="6 7">
    <name type="scientific">Lentibacillus cibarius</name>
    <dbReference type="NCBI Taxonomy" id="2583219"/>
    <lineage>
        <taxon>Bacteria</taxon>
        <taxon>Bacillati</taxon>
        <taxon>Bacillota</taxon>
        <taxon>Bacilli</taxon>
        <taxon>Bacillales</taxon>
        <taxon>Bacillaceae</taxon>
        <taxon>Lentibacillus</taxon>
    </lineage>
</organism>
<keyword evidence="2 4" id="KW-0479">Metal-binding</keyword>
<dbReference type="InterPro" id="IPR020935">
    <property type="entry name" value="PdiEstase_YfcE_CS"/>
</dbReference>
<accession>A0A549YIK1</accession>
<evidence type="ECO:0000256" key="1">
    <source>
        <dbReference type="ARBA" id="ARBA00008950"/>
    </source>
</evidence>
<evidence type="ECO:0000259" key="5">
    <source>
        <dbReference type="Pfam" id="PF12850"/>
    </source>
</evidence>
<comment type="similarity">
    <text evidence="1 4">Belongs to the metallophosphoesterase superfamily. YfcE family.</text>
</comment>
<dbReference type="PANTHER" id="PTHR11124">
    <property type="entry name" value="VACUOLAR SORTING PROTEIN VPS29"/>
    <property type="match status" value="1"/>
</dbReference>
<feature type="domain" description="Calcineurin-like phosphoesterase" evidence="5">
    <location>
        <begin position="1"/>
        <end position="152"/>
    </location>
</feature>
<dbReference type="InterPro" id="IPR024654">
    <property type="entry name" value="Calcineurin-like_PHP_lpxH"/>
</dbReference>
<sequence>MRIVVTADTHMPDKGKQLPARLTKELTKADLIIHAGDWKTVDVYEALCEYGEVIGVHGNVDDEAVKKQLQVKETFSINGYNVGVVHGHGEKKTTEKRAIEAFDGENMDVIIFGHSHIPLVRYVKKQLLINPGSPTDKRSLPHYSFAILDIAEDIHADLIFFRDKN</sequence>